<reference evidence="3 4" key="1">
    <citation type="submission" date="2024-06" db="EMBL/GenBank/DDBJ databases">
        <title>A chromosome level genome sequence of Diviner's sage (Salvia divinorum).</title>
        <authorList>
            <person name="Ford S.A."/>
            <person name="Ro D.-K."/>
            <person name="Ness R.W."/>
            <person name="Phillips M.A."/>
        </authorList>
    </citation>
    <scope>NUCLEOTIDE SEQUENCE [LARGE SCALE GENOMIC DNA]</scope>
    <source>
        <strain evidence="3">SAF-2024a</strain>
        <tissue evidence="3">Leaf</tissue>
    </source>
</reference>
<dbReference type="EC" id="2.3.1.64" evidence="3"/>
<dbReference type="GO" id="GO:0047634">
    <property type="term" value="F:agmatine N4-coumaroyltransferase activity"/>
    <property type="evidence" value="ECO:0007669"/>
    <property type="project" value="UniProtKB-EC"/>
</dbReference>
<dbReference type="InterPro" id="IPR051504">
    <property type="entry name" value="Plant_metabolite_acyltrans"/>
</dbReference>
<dbReference type="EMBL" id="JBEAFC010000011">
    <property type="protein sequence ID" value="KAL1535720.1"/>
    <property type="molecule type" value="Genomic_DNA"/>
</dbReference>
<proteinExistence type="predicted"/>
<comment type="caution">
    <text evidence="3">The sequence shown here is derived from an EMBL/GenBank/DDBJ whole genome shotgun (WGS) entry which is preliminary data.</text>
</comment>
<evidence type="ECO:0000313" key="4">
    <source>
        <dbReference type="Proteomes" id="UP001567538"/>
    </source>
</evidence>
<dbReference type="Gene3D" id="3.30.559.10">
    <property type="entry name" value="Chloramphenicol acetyltransferase-like domain"/>
    <property type="match status" value="2"/>
</dbReference>
<organism evidence="3 4">
    <name type="scientific">Salvia divinorum</name>
    <name type="common">Maria pastora</name>
    <name type="synonym">Diviner's sage</name>
    <dbReference type="NCBI Taxonomy" id="28513"/>
    <lineage>
        <taxon>Eukaryota</taxon>
        <taxon>Viridiplantae</taxon>
        <taxon>Streptophyta</taxon>
        <taxon>Embryophyta</taxon>
        <taxon>Tracheophyta</taxon>
        <taxon>Spermatophyta</taxon>
        <taxon>Magnoliopsida</taxon>
        <taxon>eudicotyledons</taxon>
        <taxon>Gunneridae</taxon>
        <taxon>Pentapetalae</taxon>
        <taxon>asterids</taxon>
        <taxon>lamiids</taxon>
        <taxon>Lamiales</taxon>
        <taxon>Lamiaceae</taxon>
        <taxon>Nepetoideae</taxon>
        <taxon>Mentheae</taxon>
        <taxon>Salviinae</taxon>
        <taxon>Salvia</taxon>
        <taxon>Salvia subgen. Calosphace</taxon>
    </lineage>
</organism>
<dbReference type="SUPFAM" id="SSF52777">
    <property type="entry name" value="CoA-dependent acyltransferases"/>
    <property type="match status" value="1"/>
</dbReference>
<dbReference type="Pfam" id="PF02458">
    <property type="entry name" value="Transferase"/>
    <property type="match status" value="1"/>
</dbReference>
<evidence type="ECO:0000256" key="1">
    <source>
        <dbReference type="ARBA" id="ARBA00022679"/>
    </source>
</evidence>
<name>A0ABD1FV58_SALDI</name>
<keyword evidence="4" id="KW-1185">Reference proteome</keyword>
<accession>A0ABD1FV58</accession>
<protein>
    <submittedName>
        <fullName evidence="3">Agmatine N(4)-coumaroyltransferase</fullName>
        <ecNumber evidence="3">2.3.1.64</ecNumber>
    </submittedName>
</protein>
<sequence>MAVKIVESGSISMSSGAAAEHTLPLLYFDLIWLDFVLTETLHFYPLKCSESRFLDTVIVSLKHSLSITLKHFFPLASKIIFPLTSAAMPVSRYTAGDSLSLTIATSDDDFSHVVSNRPKAADDFHQLIAQMPAAVYSSDDIKFSVFAIQLTLFPNQGICIGFTHHHSICDATTLSAFLHTWASINKSNGGEQLHQLPFYGRNSVQDSNKLTIAHWNIVKTNRPTVSLTPPSPSDKVRATFHLSNAQIERLRRWVAIKKPSIGRPSTFVVVCAYLWSCLAKSEVGNDDETQYLCSPVNCRGRLDPPLPENYFGNCSIQLIAASSHGRLKENEGFVAAAEAVAEAVNIAVKSSRVSEFYENRSEILSKLKGKRVVWVAGSTKVDQYGADYGWGRAAKYECVHTDFNGAVHLCKGRQGGIEMGFSMPKAKLFFFASVFNKYLFINSNL</sequence>
<dbReference type="PANTHER" id="PTHR31625">
    <property type="match status" value="1"/>
</dbReference>
<dbReference type="InterPro" id="IPR023213">
    <property type="entry name" value="CAT-like_dom_sf"/>
</dbReference>
<dbReference type="Proteomes" id="UP001567538">
    <property type="component" value="Unassembled WGS sequence"/>
</dbReference>
<dbReference type="AlphaFoldDB" id="A0ABD1FV58"/>
<evidence type="ECO:0000256" key="2">
    <source>
        <dbReference type="ARBA" id="ARBA00023315"/>
    </source>
</evidence>
<keyword evidence="1 3" id="KW-0808">Transferase</keyword>
<evidence type="ECO:0000313" key="3">
    <source>
        <dbReference type="EMBL" id="KAL1535720.1"/>
    </source>
</evidence>
<keyword evidence="2 3" id="KW-0012">Acyltransferase</keyword>
<gene>
    <name evidence="3" type="ORF">AAHA92_28470</name>
</gene>